<evidence type="ECO:0000259" key="1">
    <source>
        <dbReference type="Pfam" id="PF01408"/>
    </source>
</evidence>
<dbReference type="EMBL" id="MU095585">
    <property type="protein sequence ID" value="KAF7846099.1"/>
    <property type="molecule type" value="Genomic_DNA"/>
</dbReference>
<dbReference type="InterPro" id="IPR004104">
    <property type="entry name" value="Gfo/Idh/MocA-like_OxRdtase_C"/>
</dbReference>
<dbReference type="Gramene" id="rna-gnl|WGS:JABURB|Cocit.L5260.1">
    <property type="protein sequence ID" value="cds-KAF7846099.1"/>
    <property type="gene ID" value="gene-BT93_L5260"/>
</dbReference>
<evidence type="ECO:0000313" key="4">
    <source>
        <dbReference type="Proteomes" id="UP000806378"/>
    </source>
</evidence>
<keyword evidence="4" id="KW-1185">Reference proteome</keyword>
<reference evidence="3" key="1">
    <citation type="submission" date="2020-05" db="EMBL/GenBank/DDBJ databases">
        <title>WGS assembly of Corymbia citriodora subspecies variegata.</title>
        <authorList>
            <person name="Barry K."/>
            <person name="Hundley H."/>
            <person name="Shu S."/>
            <person name="Jenkins J."/>
            <person name="Grimwood J."/>
            <person name="Baten A."/>
        </authorList>
    </citation>
    <scope>NUCLEOTIDE SEQUENCE</scope>
    <source>
        <strain evidence="3">CV2-018</strain>
    </source>
</reference>
<dbReference type="SUPFAM" id="SSF51735">
    <property type="entry name" value="NAD(P)-binding Rossmann-fold domains"/>
    <property type="match status" value="1"/>
</dbReference>
<dbReference type="PANTHER" id="PTHR42840:SF5">
    <property type="entry name" value="NAD(P)-BINDING ROSSMANN-FOLD SUPERFAMILY PROTEIN"/>
    <property type="match status" value="1"/>
</dbReference>
<dbReference type="GO" id="GO:0006740">
    <property type="term" value="P:NADPH regeneration"/>
    <property type="evidence" value="ECO:0007669"/>
    <property type="project" value="TreeGrafter"/>
</dbReference>
<comment type="caution">
    <text evidence="3">The sequence shown here is derived from an EMBL/GenBank/DDBJ whole genome shotgun (WGS) entry which is preliminary data.</text>
</comment>
<dbReference type="GO" id="GO:0016491">
    <property type="term" value="F:oxidoreductase activity"/>
    <property type="evidence" value="ECO:0007669"/>
    <property type="project" value="TreeGrafter"/>
</dbReference>
<dbReference type="InterPro" id="IPR000683">
    <property type="entry name" value="Gfo/Idh/MocA-like_OxRdtase_N"/>
</dbReference>
<name>A0A8T0CJF4_CORYI</name>
<sequence>MNIGFLRHAEVDSHDTYSLVPSRLSTHPMFCSKLRKYVSVVQPHQAGIALLGSGIFIREEHLPAVLACSSLTLKAIYSRSHKSAQALTSSLPSNHKDVSSYSDDGSENLDALLARTDVQAVIIALPIANQAQYVRKSLQAGKHVLSEKPVAENVAEAVQLLSWYKQSILPDGVFWSVAENVRFWETALRAGEVRKDLGRALTFRYKRAALVEAGGKYFETEWRKVATHQGGFLLDGGVHDVAALRLILGRDDPLINLNAIATQLQQHLAPVDTIEAVVRTKSGAVGSVSISFGSTMKPGSECTVACEKGLVARERDGVVLNGEKETVQDEGSGVAPEVRRWAECILQKTQDPRQRPEEALADLEVIEACLRSGENGGQLIQLKYQNV</sequence>
<dbReference type="Gene3D" id="3.40.50.720">
    <property type="entry name" value="NAD(P)-binding Rossmann-like Domain"/>
    <property type="match status" value="1"/>
</dbReference>
<dbReference type="Pfam" id="PF01408">
    <property type="entry name" value="GFO_IDH_MocA"/>
    <property type="match status" value="1"/>
</dbReference>
<proteinExistence type="predicted"/>
<evidence type="ECO:0000259" key="2">
    <source>
        <dbReference type="Pfam" id="PF02894"/>
    </source>
</evidence>
<dbReference type="Pfam" id="PF02894">
    <property type="entry name" value="GFO_IDH_MocA_C"/>
    <property type="match status" value="1"/>
</dbReference>
<organism evidence="3 4">
    <name type="scientific">Corymbia citriodora subsp. variegata</name>
    <dbReference type="NCBI Taxonomy" id="360336"/>
    <lineage>
        <taxon>Eukaryota</taxon>
        <taxon>Viridiplantae</taxon>
        <taxon>Streptophyta</taxon>
        <taxon>Embryophyta</taxon>
        <taxon>Tracheophyta</taxon>
        <taxon>Spermatophyta</taxon>
        <taxon>Magnoliopsida</taxon>
        <taxon>eudicotyledons</taxon>
        <taxon>Gunneridae</taxon>
        <taxon>Pentapetalae</taxon>
        <taxon>rosids</taxon>
        <taxon>malvids</taxon>
        <taxon>Myrtales</taxon>
        <taxon>Myrtaceae</taxon>
        <taxon>Myrtoideae</taxon>
        <taxon>Eucalypteae</taxon>
        <taxon>Corymbia</taxon>
    </lineage>
</organism>
<feature type="domain" description="Gfo/Idh/MocA-like oxidoreductase C-terminal" evidence="2">
    <location>
        <begin position="216"/>
        <end position="377"/>
    </location>
</feature>
<dbReference type="GO" id="GO:0005737">
    <property type="term" value="C:cytoplasm"/>
    <property type="evidence" value="ECO:0007669"/>
    <property type="project" value="TreeGrafter"/>
</dbReference>
<dbReference type="AlphaFoldDB" id="A0A8T0CJF4"/>
<dbReference type="OrthoDB" id="64915at2759"/>
<accession>A0A8T0CJF4</accession>
<dbReference type="InterPro" id="IPR036291">
    <property type="entry name" value="NAD(P)-bd_dom_sf"/>
</dbReference>
<evidence type="ECO:0008006" key="5">
    <source>
        <dbReference type="Google" id="ProtNLM"/>
    </source>
</evidence>
<gene>
    <name evidence="3" type="ORF">BT93_L5260</name>
</gene>
<dbReference type="Proteomes" id="UP000806378">
    <property type="component" value="Unassembled WGS sequence"/>
</dbReference>
<dbReference type="SUPFAM" id="SSF55347">
    <property type="entry name" value="Glyceraldehyde-3-phosphate dehydrogenase-like, C-terminal domain"/>
    <property type="match status" value="1"/>
</dbReference>
<protein>
    <recommendedName>
        <fullName evidence="5">Oxidoreductase</fullName>
    </recommendedName>
</protein>
<evidence type="ECO:0000313" key="3">
    <source>
        <dbReference type="EMBL" id="KAF7846099.1"/>
    </source>
</evidence>
<dbReference type="PANTHER" id="PTHR42840">
    <property type="entry name" value="NAD(P)-BINDING ROSSMANN-FOLD SUPERFAMILY PROTEIN-RELATED"/>
    <property type="match status" value="1"/>
</dbReference>
<dbReference type="Gene3D" id="3.30.360.10">
    <property type="entry name" value="Dihydrodipicolinate Reductase, domain 2"/>
    <property type="match status" value="1"/>
</dbReference>
<dbReference type="GO" id="GO:0000166">
    <property type="term" value="F:nucleotide binding"/>
    <property type="evidence" value="ECO:0007669"/>
    <property type="project" value="InterPro"/>
</dbReference>
<feature type="domain" description="Gfo/Idh/MocA-like oxidoreductase N-terminal" evidence="1">
    <location>
        <begin position="48"/>
        <end position="162"/>
    </location>
</feature>